<dbReference type="InterPro" id="IPR020602">
    <property type="entry name" value="GTP_CycHdrlase_I_dom"/>
</dbReference>
<dbReference type="EMBL" id="VFOP01000001">
    <property type="protein sequence ID" value="TQL50660.1"/>
    <property type="molecule type" value="Genomic_DNA"/>
</dbReference>
<evidence type="ECO:0000256" key="1">
    <source>
        <dbReference type="ARBA" id="ARBA00001052"/>
    </source>
</evidence>
<evidence type="ECO:0000256" key="5">
    <source>
        <dbReference type="HAMAP-Rule" id="MF_00223"/>
    </source>
</evidence>
<dbReference type="SUPFAM" id="SSF55620">
    <property type="entry name" value="Tetrahydrobiopterin biosynthesis enzymes-like"/>
    <property type="match status" value="1"/>
</dbReference>
<dbReference type="InterPro" id="IPR043134">
    <property type="entry name" value="GTP-CH-I_N"/>
</dbReference>
<evidence type="ECO:0000313" key="8">
    <source>
        <dbReference type="Proteomes" id="UP000319516"/>
    </source>
</evidence>
<dbReference type="OrthoDB" id="9801207at2"/>
<keyword evidence="5" id="KW-0342">GTP-binding</keyword>
<feature type="binding site" evidence="5">
    <location>
        <position position="163"/>
    </location>
    <ligand>
        <name>Zn(2+)</name>
        <dbReference type="ChEBI" id="CHEBI:29105"/>
    </ligand>
</feature>
<dbReference type="EC" id="3.5.4.16" evidence="5"/>
<keyword evidence="5" id="KW-0479">Metal-binding</keyword>
<keyword evidence="8" id="KW-1185">Reference proteome</keyword>
<name>A0A542YRE5_9MICO</name>
<feature type="binding site" evidence="5">
    <location>
        <position position="92"/>
    </location>
    <ligand>
        <name>Zn(2+)</name>
        <dbReference type="ChEBI" id="CHEBI:29105"/>
    </ligand>
</feature>
<keyword evidence="4 5" id="KW-0378">Hydrolase</keyword>
<dbReference type="Proteomes" id="UP000319516">
    <property type="component" value="Unassembled WGS sequence"/>
</dbReference>
<dbReference type="Gene3D" id="1.10.286.10">
    <property type="match status" value="1"/>
</dbReference>
<dbReference type="PROSITE" id="PS00860">
    <property type="entry name" value="GTP_CYCLOHYDROL_1_2"/>
    <property type="match status" value="1"/>
</dbReference>
<organism evidence="7 8">
    <name type="scientific">Ornithinicoccus hortensis</name>
    <dbReference type="NCBI Taxonomy" id="82346"/>
    <lineage>
        <taxon>Bacteria</taxon>
        <taxon>Bacillati</taxon>
        <taxon>Actinomycetota</taxon>
        <taxon>Actinomycetes</taxon>
        <taxon>Micrococcales</taxon>
        <taxon>Intrasporangiaceae</taxon>
        <taxon>Ornithinicoccus</taxon>
    </lineage>
</organism>
<comment type="similarity">
    <text evidence="5">Belongs to the GTP cyclohydrolase I family.</text>
</comment>
<evidence type="ECO:0000256" key="2">
    <source>
        <dbReference type="ARBA" id="ARBA00005080"/>
    </source>
</evidence>
<dbReference type="UniPathway" id="UPA00848">
    <property type="reaction ID" value="UER00151"/>
</dbReference>
<dbReference type="Pfam" id="PF01227">
    <property type="entry name" value="GTP_cyclohydroI"/>
    <property type="match status" value="1"/>
</dbReference>
<dbReference type="AlphaFoldDB" id="A0A542YRE5"/>
<dbReference type="InterPro" id="IPR001474">
    <property type="entry name" value="GTP_CycHdrlase_I"/>
</dbReference>
<keyword evidence="5" id="KW-0547">Nucleotide-binding</keyword>
<accession>A0A542YRE5</accession>
<dbReference type="GO" id="GO:0006729">
    <property type="term" value="P:tetrahydrobiopterin biosynthetic process"/>
    <property type="evidence" value="ECO:0007669"/>
    <property type="project" value="TreeGrafter"/>
</dbReference>
<dbReference type="PANTHER" id="PTHR11109:SF7">
    <property type="entry name" value="GTP CYCLOHYDROLASE 1"/>
    <property type="match status" value="1"/>
</dbReference>
<dbReference type="GO" id="GO:0046654">
    <property type="term" value="P:tetrahydrofolate biosynthetic process"/>
    <property type="evidence" value="ECO:0007669"/>
    <property type="project" value="UniProtKB-UniRule"/>
</dbReference>
<comment type="pathway">
    <text evidence="2 5">Cofactor biosynthesis; 7,8-dihydroneopterin triphosphate biosynthesis; 7,8-dihydroneopterin triphosphate from GTP: step 1/1.</text>
</comment>
<dbReference type="HAMAP" id="MF_00223">
    <property type="entry name" value="FolE"/>
    <property type="match status" value="1"/>
</dbReference>
<evidence type="ECO:0000259" key="6">
    <source>
        <dbReference type="Pfam" id="PF01227"/>
    </source>
</evidence>
<dbReference type="GO" id="GO:0005737">
    <property type="term" value="C:cytoplasm"/>
    <property type="evidence" value="ECO:0007669"/>
    <property type="project" value="TreeGrafter"/>
</dbReference>
<feature type="binding site" evidence="5">
    <location>
        <position position="95"/>
    </location>
    <ligand>
        <name>Zn(2+)</name>
        <dbReference type="ChEBI" id="CHEBI:29105"/>
    </ligand>
</feature>
<evidence type="ECO:0000256" key="4">
    <source>
        <dbReference type="ARBA" id="ARBA00022801"/>
    </source>
</evidence>
<evidence type="ECO:0000256" key="3">
    <source>
        <dbReference type="ARBA" id="ARBA00022563"/>
    </source>
</evidence>
<dbReference type="GO" id="GO:0006730">
    <property type="term" value="P:one-carbon metabolic process"/>
    <property type="evidence" value="ECO:0007669"/>
    <property type="project" value="UniProtKB-UniRule"/>
</dbReference>
<dbReference type="PANTHER" id="PTHR11109">
    <property type="entry name" value="GTP CYCLOHYDROLASE I"/>
    <property type="match status" value="1"/>
</dbReference>
<dbReference type="FunFam" id="3.30.1130.10:FF:000001">
    <property type="entry name" value="GTP cyclohydrolase 1"/>
    <property type="match status" value="1"/>
</dbReference>
<dbReference type="InterPro" id="IPR018234">
    <property type="entry name" value="GTP_CycHdrlase_I_CS"/>
</dbReference>
<keyword evidence="5" id="KW-0862">Zinc</keyword>
<proteinExistence type="inferred from homology"/>
<dbReference type="NCBIfam" id="NF006825">
    <property type="entry name" value="PRK09347.1-2"/>
    <property type="match status" value="1"/>
</dbReference>
<comment type="catalytic activity">
    <reaction evidence="1 5">
        <text>GTP + H2O = 7,8-dihydroneopterin 3'-triphosphate + formate + H(+)</text>
        <dbReference type="Rhea" id="RHEA:17473"/>
        <dbReference type="ChEBI" id="CHEBI:15377"/>
        <dbReference type="ChEBI" id="CHEBI:15378"/>
        <dbReference type="ChEBI" id="CHEBI:15740"/>
        <dbReference type="ChEBI" id="CHEBI:37565"/>
        <dbReference type="ChEBI" id="CHEBI:58462"/>
        <dbReference type="EC" id="3.5.4.16"/>
    </reaction>
</comment>
<dbReference type="InterPro" id="IPR043133">
    <property type="entry name" value="GTP-CH-I_C/QueF"/>
</dbReference>
<dbReference type="GO" id="GO:0008270">
    <property type="term" value="F:zinc ion binding"/>
    <property type="evidence" value="ECO:0007669"/>
    <property type="project" value="UniProtKB-UniRule"/>
</dbReference>
<dbReference type="Gene3D" id="3.30.1130.10">
    <property type="match status" value="1"/>
</dbReference>
<reference evidence="7 8" key="1">
    <citation type="submission" date="2019-06" db="EMBL/GenBank/DDBJ databases">
        <title>Sequencing the genomes of 1000 actinobacteria strains.</title>
        <authorList>
            <person name="Klenk H.-P."/>
        </authorList>
    </citation>
    <scope>NUCLEOTIDE SEQUENCE [LARGE SCALE GENOMIC DNA]</scope>
    <source>
        <strain evidence="7 8">DSM 12335</strain>
    </source>
</reference>
<dbReference type="GO" id="GO:0005525">
    <property type="term" value="F:GTP binding"/>
    <property type="evidence" value="ECO:0007669"/>
    <property type="project" value="UniProtKB-KW"/>
</dbReference>
<comment type="subunit">
    <text evidence="5">Homopolymer.</text>
</comment>
<comment type="caution">
    <text evidence="7">The sequence shown here is derived from an EMBL/GenBank/DDBJ whole genome shotgun (WGS) entry which is preliminary data.</text>
</comment>
<dbReference type="GO" id="GO:0003934">
    <property type="term" value="F:GTP cyclohydrolase I activity"/>
    <property type="evidence" value="ECO:0007669"/>
    <property type="project" value="UniProtKB-UniRule"/>
</dbReference>
<keyword evidence="3 5" id="KW-0554">One-carbon metabolism</keyword>
<evidence type="ECO:0000313" key="7">
    <source>
        <dbReference type="EMBL" id="TQL50660.1"/>
    </source>
</evidence>
<sequence>MTTLETEFPDLRVMPSPDAEVGLEAATRAAQDFLEALGVDCETPGTLDSPRRMAKAYADLLSAPEFTMTTFPNDEGYQELVLVSDLPVTSVCEHHLLPFTGVAHIGYLPGARLLGLSKFARAVESFARRPQVQERLTSQLAHWLHEALAPRGVGVIVEASHSCMSLRGATVSGSTTRTTALTGAIHDHPATRAEFLAAVADRTRRI</sequence>
<gene>
    <name evidence="5" type="primary">folE</name>
    <name evidence="7" type="ORF">FB467_1773</name>
</gene>
<dbReference type="NCBIfam" id="NF006826">
    <property type="entry name" value="PRK09347.1-3"/>
    <property type="match status" value="1"/>
</dbReference>
<feature type="domain" description="GTP cyclohydrolase I" evidence="6">
    <location>
        <begin position="28"/>
        <end position="199"/>
    </location>
</feature>
<protein>
    <recommendedName>
        <fullName evidence="5">GTP cyclohydrolase 1</fullName>
        <ecNumber evidence="5">3.5.4.16</ecNumber>
    </recommendedName>
    <alternativeName>
        <fullName evidence="5">GTP cyclohydrolase I</fullName>
        <shortName evidence="5">GTP-CH-I</shortName>
    </alternativeName>
</protein>